<feature type="region of interest" description="Disordered" evidence="1">
    <location>
        <begin position="1"/>
        <end position="24"/>
    </location>
</feature>
<dbReference type="Proteomes" id="UP000502345">
    <property type="component" value="Plasmid plas4"/>
</dbReference>
<sequence length="79" mass="8158">MSTPANGAKTANLDRASSHCSSDAVSTPLSTMLILSASTTRLRSMASSAAAECTALLNTECQKTTARKAEIAGHRAVDF</sequence>
<protein>
    <submittedName>
        <fullName evidence="2">Uncharacterized protein</fullName>
    </submittedName>
</protein>
<name>A0A6G9D460_RHOER</name>
<dbReference type="AlphaFoldDB" id="A0A6G9D460"/>
<evidence type="ECO:0000313" key="2">
    <source>
        <dbReference type="EMBL" id="QIP44075.1"/>
    </source>
</evidence>
<gene>
    <name evidence="2" type="ORF">G9444_6832</name>
</gene>
<organism evidence="2 3">
    <name type="scientific">Rhodococcus erythropolis</name>
    <name type="common">Arthrobacter picolinophilus</name>
    <dbReference type="NCBI Taxonomy" id="1833"/>
    <lineage>
        <taxon>Bacteria</taxon>
        <taxon>Bacillati</taxon>
        <taxon>Actinomycetota</taxon>
        <taxon>Actinomycetes</taxon>
        <taxon>Mycobacteriales</taxon>
        <taxon>Nocardiaceae</taxon>
        <taxon>Rhodococcus</taxon>
        <taxon>Rhodococcus erythropolis group</taxon>
    </lineage>
</organism>
<dbReference type="EMBL" id="CP050127">
    <property type="protein sequence ID" value="QIP44075.1"/>
    <property type="molecule type" value="Genomic_DNA"/>
</dbReference>
<accession>A0A6G9D460</accession>
<keyword evidence="2" id="KW-0614">Plasmid</keyword>
<evidence type="ECO:0000256" key="1">
    <source>
        <dbReference type="SAM" id="MobiDB-lite"/>
    </source>
</evidence>
<proteinExistence type="predicted"/>
<evidence type="ECO:0000313" key="3">
    <source>
        <dbReference type="Proteomes" id="UP000502345"/>
    </source>
</evidence>
<geneLocation type="plasmid" evidence="2 3">
    <name>plas4</name>
</geneLocation>
<reference evidence="2 3" key="1">
    <citation type="submission" date="2020-03" db="EMBL/GenBank/DDBJ databases">
        <title>Screen low temperature-resistant strains for efficient degradation of petroleum hydrocarbons under the low temperature.</title>
        <authorList>
            <person name="Wang Y."/>
            <person name="Chen J."/>
        </authorList>
    </citation>
    <scope>NUCLEOTIDE SEQUENCE [LARGE SCALE GENOMIC DNA]</scope>
    <source>
        <strain evidence="2 3">KB1</strain>
        <plasmid evidence="2 3">plas4</plasmid>
    </source>
</reference>